<feature type="chain" id="PRO_5020878247" evidence="4">
    <location>
        <begin position="26"/>
        <end position="529"/>
    </location>
</feature>
<dbReference type="CDD" id="cd08502">
    <property type="entry name" value="PBP2_NikA_DppA_OppA_like_16"/>
    <property type="match status" value="1"/>
</dbReference>
<sequence length="529" mass="58608">MLRRTLLTGAAATLVAPAMPAPTLAQPAAARVLRYVPQADLTILDPVFTTAYVTRHHALMIYDQLYGLDAQLRPQPQMVEGHEVEGDGLVWRFRLREGLRFHDGEPVRGRDCIASIRRWAQRDALGQAMMARLAEMTAPDDRSFTIRLTRRFGPMLEALAKLGPSALFVMPERIAATDANTPIKEVVGSGPFRFRAEERVVGARTVYERNPDYLPREGTPSWAAGPKRVFFDRVEWTVMPDPGTAAAALQNGEVDWWENPPNDLAPLLRRAREVVVKRGSPLGTVGTGIFNTLHPPFDKPAVRRALLRAMNQADFMSAAAGADPSLWRADAGVFTPGTPLASDAAIEAITGPRDLDRSRRELREAGYAGETVVLLAPSDQPALAALAEVQLDLFKRLGVAVDYRLSDWGTLVQRRASRERPDRGGWSMFHTTWGGLDAINPGVMTYLRANGEKAWFGWPDIPRLEALRQAWFDAPDLPAQQAIAADLQRAVFEEAPYLPTGQYFANTAYRRSLTEPVSEILAFWGVRRA</sequence>
<evidence type="ECO:0000256" key="2">
    <source>
        <dbReference type="ARBA" id="ARBA00005695"/>
    </source>
</evidence>
<evidence type="ECO:0000313" key="6">
    <source>
        <dbReference type="EMBL" id="TCZ66901.1"/>
    </source>
</evidence>
<dbReference type="PANTHER" id="PTHR30290:SF38">
    <property type="entry name" value="D,D-DIPEPTIDE-BINDING PERIPLASMIC PROTEIN DDPA-RELATED"/>
    <property type="match status" value="1"/>
</dbReference>
<feature type="signal peptide" evidence="4">
    <location>
        <begin position="1"/>
        <end position="25"/>
    </location>
</feature>
<accession>A0A4R4DWH9</accession>
<evidence type="ECO:0000256" key="4">
    <source>
        <dbReference type="SAM" id="SignalP"/>
    </source>
</evidence>
<dbReference type="AlphaFoldDB" id="A0A4R4DWH9"/>
<dbReference type="Gene3D" id="3.10.105.10">
    <property type="entry name" value="Dipeptide-binding Protein, Domain 3"/>
    <property type="match status" value="1"/>
</dbReference>
<dbReference type="GO" id="GO:0030288">
    <property type="term" value="C:outer membrane-bounded periplasmic space"/>
    <property type="evidence" value="ECO:0007669"/>
    <property type="project" value="UniProtKB-ARBA"/>
</dbReference>
<dbReference type="GO" id="GO:0015833">
    <property type="term" value="P:peptide transport"/>
    <property type="evidence" value="ECO:0007669"/>
    <property type="project" value="TreeGrafter"/>
</dbReference>
<evidence type="ECO:0000256" key="1">
    <source>
        <dbReference type="ARBA" id="ARBA00004418"/>
    </source>
</evidence>
<feature type="domain" description="Solute-binding protein family 5" evidence="5">
    <location>
        <begin position="74"/>
        <end position="449"/>
    </location>
</feature>
<dbReference type="SUPFAM" id="SSF53850">
    <property type="entry name" value="Periplasmic binding protein-like II"/>
    <property type="match status" value="1"/>
</dbReference>
<dbReference type="Proteomes" id="UP000295023">
    <property type="component" value="Unassembled WGS sequence"/>
</dbReference>
<protein>
    <submittedName>
        <fullName evidence="6">ABC transporter substrate-binding protein</fullName>
    </submittedName>
</protein>
<dbReference type="InterPro" id="IPR039424">
    <property type="entry name" value="SBP_5"/>
</dbReference>
<evidence type="ECO:0000256" key="3">
    <source>
        <dbReference type="ARBA" id="ARBA00022729"/>
    </source>
</evidence>
<evidence type="ECO:0000259" key="5">
    <source>
        <dbReference type="Pfam" id="PF00496"/>
    </source>
</evidence>
<dbReference type="PANTHER" id="PTHR30290">
    <property type="entry name" value="PERIPLASMIC BINDING COMPONENT OF ABC TRANSPORTER"/>
    <property type="match status" value="1"/>
</dbReference>
<comment type="subcellular location">
    <subcellularLocation>
        <location evidence="1">Periplasm</location>
    </subcellularLocation>
</comment>
<keyword evidence="3 4" id="KW-0732">Signal</keyword>
<name>A0A4R4DWH9_9PROT</name>
<keyword evidence="7" id="KW-1185">Reference proteome</keyword>
<organism evidence="6 7">
    <name type="scientific">Roseicella aquatilis</name>
    <dbReference type="NCBI Taxonomy" id="2527868"/>
    <lineage>
        <taxon>Bacteria</taxon>
        <taxon>Pseudomonadati</taxon>
        <taxon>Pseudomonadota</taxon>
        <taxon>Alphaproteobacteria</taxon>
        <taxon>Acetobacterales</taxon>
        <taxon>Roseomonadaceae</taxon>
        <taxon>Roseicella</taxon>
    </lineage>
</organism>
<comment type="caution">
    <text evidence="6">The sequence shown here is derived from an EMBL/GenBank/DDBJ whole genome shotgun (WGS) entry which is preliminary data.</text>
</comment>
<reference evidence="6 7" key="1">
    <citation type="submission" date="2019-03" db="EMBL/GenBank/DDBJ databases">
        <title>Paracraurococcus aquatilis NE82 genome sequence.</title>
        <authorList>
            <person name="Zhao Y."/>
            <person name="Du Z."/>
        </authorList>
    </citation>
    <scope>NUCLEOTIDE SEQUENCE [LARGE SCALE GENOMIC DNA]</scope>
    <source>
        <strain evidence="6 7">NE82</strain>
    </source>
</reference>
<dbReference type="Gene3D" id="3.40.190.10">
    <property type="entry name" value="Periplasmic binding protein-like II"/>
    <property type="match status" value="1"/>
</dbReference>
<evidence type="ECO:0000313" key="7">
    <source>
        <dbReference type="Proteomes" id="UP000295023"/>
    </source>
</evidence>
<dbReference type="EMBL" id="SKBM01000001">
    <property type="protein sequence ID" value="TCZ66901.1"/>
    <property type="molecule type" value="Genomic_DNA"/>
</dbReference>
<comment type="similarity">
    <text evidence="2">Belongs to the bacterial solute-binding protein 5 family.</text>
</comment>
<dbReference type="OrthoDB" id="7233744at2"/>
<dbReference type="GO" id="GO:0043190">
    <property type="term" value="C:ATP-binding cassette (ABC) transporter complex"/>
    <property type="evidence" value="ECO:0007669"/>
    <property type="project" value="InterPro"/>
</dbReference>
<dbReference type="InterPro" id="IPR030678">
    <property type="entry name" value="Peptide/Ni-bd"/>
</dbReference>
<dbReference type="Pfam" id="PF00496">
    <property type="entry name" value="SBP_bac_5"/>
    <property type="match status" value="1"/>
</dbReference>
<dbReference type="InterPro" id="IPR000914">
    <property type="entry name" value="SBP_5_dom"/>
</dbReference>
<dbReference type="PIRSF" id="PIRSF002741">
    <property type="entry name" value="MppA"/>
    <property type="match status" value="1"/>
</dbReference>
<gene>
    <name evidence="6" type="ORF">EXY23_00045</name>
</gene>
<proteinExistence type="inferred from homology"/>
<dbReference type="GO" id="GO:1904680">
    <property type="term" value="F:peptide transmembrane transporter activity"/>
    <property type="evidence" value="ECO:0007669"/>
    <property type="project" value="TreeGrafter"/>
</dbReference>